<name>A0A1Q5TLF3_9EURO</name>
<dbReference type="Proteomes" id="UP000186955">
    <property type="component" value="Unassembled WGS sequence"/>
</dbReference>
<dbReference type="EMBL" id="MNBE01000642">
    <property type="protein sequence ID" value="OKP01063.1"/>
    <property type="molecule type" value="Genomic_DNA"/>
</dbReference>
<proteinExistence type="predicted"/>
<gene>
    <name evidence="1" type="ORF">PENSUB_7644</name>
</gene>
<dbReference type="AlphaFoldDB" id="A0A1Q5TLF3"/>
<keyword evidence="2" id="KW-1185">Reference proteome</keyword>
<sequence length="129" mass="14739">MKHRDGVIGHVTWLQLKDRFVLLRDDDSCLWGWSWPRAIVVGGWQIVNEEETLSDVYPARQLEVEGVPSHDGERDMIARDVQVVWESHRFVSGMVVVNLGQRRASIATSQMEAVRSFGAERRALLMLVP</sequence>
<evidence type="ECO:0000313" key="1">
    <source>
        <dbReference type="EMBL" id="OKP01063.1"/>
    </source>
</evidence>
<evidence type="ECO:0000313" key="2">
    <source>
        <dbReference type="Proteomes" id="UP000186955"/>
    </source>
</evidence>
<accession>A0A1Q5TLF3</accession>
<reference evidence="1 2" key="1">
    <citation type="submission" date="2016-10" db="EMBL/GenBank/DDBJ databases">
        <title>Genome sequence of the ascomycete fungus Penicillium subrubescens.</title>
        <authorList>
            <person name="De Vries R.P."/>
            <person name="Peng M."/>
            <person name="Dilokpimol A."/>
            <person name="Hilden K."/>
            <person name="Makela M.R."/>
            <person name="Grigoriev I."/>
            <person name="Riley R."/>
            <person name="Granchi Z."/>
        </authorList>
    </citation>
    <scope>NUCLEOTIDE SEQUENCE [LARGE SCALE GENOMIC DNA]</scope>
    <source>
        <strain evidence="1 2">CBS 132785</strain>
    </source>
</reference>
<comment type="caution">
    <text evidence="1">The sequence shown here is derived from an EMBL/GenBank/DDBJ whole genome shotgun (WGS) entry which is preliminary data.</text>
</comment>
<protein>
    <submittedName>
        <fullName evidence="1">Uncharacterized protein</fullName>
    </submittedName>
</protein>
<organism evidence="1 2">
    <name type="scientific">Penicillium subrubescens</name>
    <dbReference type="NCBI Taxonomy" id="1316194"/>
    <lineage>
        <taxon>Eukaryota</taxon>
        <taxon>Fungi</taxon>
        <taxon>Dikarya</taxon>
        <taxon>Ascomycota</taxon>
        <taxon>Pezizomycotina</taxon>
        <taxon>Eurotiomycetes</taxon>
        <taxon>Eurotiomycetidae</taxon>
        <taxon>Eurotiales</taxon>
        <taxon>Aspergillaceae</taxon>
        <taxon>Penicillium</taxon>
    </lineage>
</organism>